<reference evidence="9 10" key="1">
    <citation type="submission" date="2022-10" db="EMBL/GenBank/DDBJ databases">
        <title>Marinomonas transparenta sp. nov. and Marinomonas sargassi sp. nov., isolated from marine alga (Sargassum natans (L.) Gaillon).</title>
        <authorList>
            <person name="Wang Y."/>
        </authorList>
    </citation>
    <scope>NUCLEOTIDE SEQUENCE [LARGE SCALE GENOMIC DNA]</scope>
    <source>
        <strain evidence="9 10">C2222</strain>
    </source>
</reference>
<dbReference type="Proteomes" id="UP001209713">
    <property type="component" value="Unassembled WGS sequence"/>
</dbReference>
<evidence type="ECO:0000256" key="4">
    <source>
        <dbReference type="ARBA" id="ARBA00022692"/>
    </source>
</evidence>
<organism evidence="9 10">
    <name type="scientific">Marinomonas sargassi</name>
    <dbReference type="NCBI Taxonomy" id="2984494"/>
    <lineage>
        <taxon>Bacteria</taxon>
        <taxon>Pseudomonadati</taxon>
        <taxon>Pseudomonadota</taxon>
        <taxon>Gammaproteobacteria</taxon>
        <taxon>Oceanospirillales</taxon>
        <taxon>Oceanospirillaceae</taxon>
        <taxon>Marinomonas</taxon>
    </lineage>
</organism>
<comment type="caution">
    <text evidence="9">The sequence shown here is derived from an EMBL/GenBank/DDBJ whole genome shotgun (WGS) entry which is preliminary data.</text>
</comment>
<dbReference type="PANTHER" id="PTHR30576:SF0">
    <property type="entry name" value="UNDECAPRENYL-PHOSPHATE N-ACETYLGALACTOSAMINYL 1-PHOSPHATE TRANSFERASE-RELATED"/>
    <property type="match status" value="1"/>
</dbReference>
<keyword evidence="4 7" id="KW-0812">Transmembrane</keyword>
<proteinExistence type="inferred from homology"/>
<dbReference type="PANTHER" id="PTHR30576">
    <property type="entry name" value="COLANIC BIOSYNTHESIS UDP-GLUCOSE LIPID CARRIER TRANSFERASE"/>
    <property type="match status" value="1"/>
</dbReference>
<comment type="similarity">
    <text evidence="2">Belongs to the bacterial sugar transferase family.</text>
</comment>
<feature type="transmembrane region" description="Helical" evidence="7">
    <location>
        <begin position="41"/>
        <end position="63"/>
    </location>
</feature>
<evidence type="ECO:0000256" key="6">
    <source>
        <dbReference type="ARBA" id="ARBA00023136"/>
    </source>
</evidence>
<evidence type="ECO:0000313" key="10">
    <source>
        <dbReference type="Proteomes" id="UP001209713"/>
    </source>
</evidence>
<keyword evidence="10" id="KW-1185">Reference proteome</keyword>
<keyword evidence="3 9" id="KW-0808">Transferase</keyword>
<protein>
    <submittedName>
        <fullName evidence="9">Sugar transferase</fullName>
    </submittedName>
</protein>
<gene>
    <name evidence="9" type="ORF">OFY17_01930</name>
</gene>
<feature type="transmembrane region" description="Helical" evidence="7">
    <location>
        <begin position="12"/>
        <end position="35"/>
    </location>
</feature>
<evidence type="ECO:0000256" key="5">
    <source>
        <dbReference type="ARBA" id="ARBA00022989"/>
    </source>
</evidence>
<keyword evidence="5 7" id="KW-1133">Transmembrane helix</keyword>
<dbReference type="InterPro" id="IPR003362">
    <property type="entry name" value="Bact_transf"/>
</dbReference>
<feature type="transmembrane region" description="Helical" evidence="7">
    <location>
        <begin position="110"/>
        <end position="128"/>
    </location>
</feature>
<dbReference type="Pfam" id="PF02397">
    <property type="entry name" value="Bac_transf"/>
    <property type="match status" value="1"/>
</dbReference>
<evidence type="ECO:0000256" key="7">
    <source>
        <dbReference type="SAM" id="Phobius"/>
    </source>
</evidence>
<dbReference type="RefSeq" id="WP_263529006.1">
    <property type="nucleotide sequence ID" value="NZ_JAOVZB010000001.1"/>
</dbReference>
<feature type="transmembrane region" description="Helical" evidence="7">
    <location>
        <begin position="84"/>
        <end position="104"/>
    </location>
</feature>
<dbReference type="GO" id="GO:0016740">
    <property type="term" value="F:transferase activity"/>
    <property type="evidence" value="ECO:0007669"/>
    <property type="project" value="UniProtKB-KW"/>
</dbReference>
<name>A0ABT2YP23_9GAMM</name>
<evidence type="ECO:0000256" key="1">
    <source>
        <dbReference type="ARBA" id="ARBA00004141"/>
    </source>
</evidence>
<evidence type="ECO:0000256" key="2">
    <source>
        <dbReference type="ARBA" id="ARBA00006464"/>
    </source>
</evidence>
<dbReference type="InterPro" id="IPR017475">
    <property type="entry name" value="EPS_sugar_tfrase"/>
</dbReference>
<sequence>MQKNIPRYQSRRVLWAYRIVDLCLPLVTLLCWQFILGDQPWKTIYAWLGTCAGVLLLLSTMALRGYSRSLERSIAKKLEVTFKAWASSILAISFFAYLNGTVFIYNQAVIIIWGVITPMAVFLFKFFINRKSRSASRGSTDVLVLGNGYAFNKFELAQLKRHNIQLRTIVDYDVLAVKSAVASKPPDFIVMNLDKVAEPDLIKALTHLDLQGAHLLALHHFMESFLRKCYIPYESTELAYLDRICSYSRINFLLKRLLDISASVIIALLTSPVMLYAVLKIRRESPGPVIFSQKRVGLSGQEHTIYKFRSMHLDAEKNGAQFAKADDPRAYAFGAFMRKTRIDELPQLWNVIIGDLHFVGPRPERKVFTDQLEEEIPYYNERHLVSPGITGWAQVLYPYGANTEDSRQKLMYDLYYIKHWSIWLEIETIIRTAFVVLGRKGI</sequence>
<dbReference type="NCBIfam" id="TIGR03025">
    <property type="entry name" value="EPS_sugtrans"/>
    <property type="match status" value="1"/>
</dbReference>
<dbReference type="EMBL" id="JAOVZB010000001">
    <property type="protein sequence ID" value="MCV2401632.1"/>
    <property type="molecule type" value="Genomic_DNA"/>
</dbReference>
<evidence type="ECO:0000259" key="8">
    <source>
        <dbReference type="Pfam" id="PF02397"/>
    </source>
</evidence>
<evidence type="ECO:0000256" key="3">
    <source>
        <dbReference type="ARBA" id="ARBA00022679"/>
    </source>
</evidence>
<feature type="domain" description="Bacterial sugar transferase" evidence="8">
    <location>
        <begin position="255"/>
        <end position="437"/>
    </location>
</feature>
<keyword evidence="6 7" id="KW-0472">Membrane</keyword>
<comment type="subcellular location">
    <subcellularLocation>
        <location evidence="1">Membrane</location>
        <topology evidence="1">Multi-pass membrane protein</topology>
    </subcellularLocation>
</comment>
<feature type="transmembrane region" description="Helical" evidence="7">
    <location>
        <begin position="257"/>
        <end position="279"/>
    </location>
</feature>
<evidence type="ECO:0000313" key="9">
    <source>
        <dbReference type="EMBL" id="MCV2401632.1"/>
    </source>
</evidence>
<accession>A0ABT2YP23</accession>